<organism evidence="1">
    <name type="scientific">hydrothermal vent metagenome</name>
    <dbReference type="NCBI Taxonomy" id="652676"/>
    <lineage>
        <taxon>unclassified sequences</taxon>
        <taxon>metagenomes</taxon>
        <taxon>ecological metagenomes</taxon>
    </lineage>
</organism>
<evidence type="ECO:0008006" key="2">
    <source>
        <dbReference type="Google" id="ProtNLM"/>
    </source>
</evidence>
<proteinExistence type="predicted"/>
<dbReference type="EMBL" id="UOGK01000445">
    <property type="protein sequence ID" value="VAX40803.1"/>
    <property type="molecule type" value="Genomic_DNA"/>
</dbReference>
<sequence length="201" mass="23485">MPHVTRLVLVLCWLFFGFGCGPSVWERSFTPEPGIDRAMPVERTVVRAVPWGRIGPALEAERRRLVESETHRTDWTAAQAREAELALLGSLQLPIDPEDAHLLGRSHFKTTRHIDPNSGELADFAARLGAAYAIWSNHPLGKAETIEREAITRDRWRWERVWDADDERFIYVRRWEPETVWVPVVVERDEMRWVVFYVWQD</sequence>
<accession>A0A3B1DVA4</accession>
<protein>
    <recommendedName>
        <fullName evidence="2">Lipoprotein</fullName>
    </recommendedName>
</protein>
<evidence type="ECO:0000313" key="1">
    <source>
        <dbReference type="EMBL" id="VAX40803.1"/>
    </source>
</evidence>
<reference evidence="1" key="1">
    <citation type="submission" date="2018-06" db="EMBL/GenBank/DDBJ databases">
        <authorList>
            <person name="Zhirakovskaya E."/>
        </authorList>
    </citation>
    <scope>NUCLEOTIDE SEQUENCE</scope>
</reference>
<dbReference type="PROSITE" id="PS51257">
    <property type="entry name" value="PROKAR_LIPOPROTEIN"/>
    <property type="match status" value="1"/>
</dbReference>
<name>A0A3B1DVA4_9ZZZZ</name>
<dbReference type="AlphaFoldDB" id="A0A3B1DVA4"/>
<gene>
    <name evidence="1" type="ORF">MNBD_PLANCTO03-2157</name>
</gene>